<keyword evidence="1 2" id="KW-0597">Phosphoprotein</keyword>
<dbReference type="Gene3D" id="3.40.50.2300">
    <property type="match status" value="1"/>
</dbReference>
<evidence type="ECO:0000259" key="3">
    <source>
        <dbReference type="PROSITE" id="PS50110"/>
    </source>
</evidence>
<dbReference type="PROSITE" id="PS50110">
    <property type="entry name" value="RESPONSE_REGULATORY"/>
    <property type="match status" value="1"/>
</dbReference>
<dbReference type="Pfam" id="PF00072">
    <property type="entry name" value="Response_reg"/>
    <property type="match status" value="1"/>
</dbReference>
<evidence type="ECO:0000313" key="5">
    <source>
        <dbReference type="Proteomes" id="UP001302719"/>
    </source>
</evidence>
<dbReference type="InterPro" id="IPR011006">
    <property type="entry name" value="CheY-like_superfamily"/>
</dbReference>
<dbReference type="KEGG" id="nall:PP769_01555"/>
<accession>A0AA96GE02</accession>
<dbReference type="InterPro" id="IPR001789">
    <property type="entry name" value="Sig_transdc_resp-reg_receiver"/>
</dbReference>
<dbReference type="GO" id="GO:0000160">
    <property type="term" value="P:phosphorelay signal transduction system"/>
    <property type="evidence" value="ECO:0007669"/>
    <property type="project" value="InterPro"/>
</dbReference>
<keyword evidence="5" id="KW-1185">Reference proteome</keyword>
<dbReference type="InterPro" id="IPR050595">
    <property type="entry name" value="Bact_response_regulator"/>
</dbReference>
<dbReference type="EMBL" id="CP116967">
    <property type="protein sequence ID" value="WNM60083.1"/>
    <property type="molecule type" value="Genomic_DNA"/>
</dbReference>
<protein>
    <submittedName>
        <fullName evidence="4">Response regulator</fullName>
    </submittedName>
</protein>
<reference evidence="4 5" key="1">
    <citation type="submission" date="2023-01" db="EMBL/GenBank/DDBJ databases">
        <title>Cultivation and genomic characterization of new, ubiquitous marine nitrite-oxidizing bacteria from the Nitrospirales.</title>
        <authorList>
            <person name="Mueller A.J."/>
            <person name="Daebeler A."/>
            <person name="Herbold C.W."/>
            <person name="Kirkegaard R.H."/>
            <person name="Daims H."/>
        </authorList>
    </citation>
    <scope>NUCLEOTIDE SEQUENCE [LARGE SCALE GENOMIC DNA]</scope>
    <source>
        <strain evidence="4 5">VA</strain>
    </source>
</reference>
<evidence type="ECO:0000313" key="4">
    <source>
        <dbReference type="EMBL" id="WNM60083.1"/>
    </source>
</evidence>
<dbReference type="Proteomes" id="UP001302719">
    <property type="component" value="Chromosome"/>
</dbReference>
<dbReference type="RefSeq" id="WP_312647021.1">
    <property type="nucleotide sequence ID" value="NZ_CP116967.1"/>
</dbReference>
<name>A0AA96GE02_9BACT</name>
<proteinExistence type="predicted"/>
<gene>
    <name evidence="4" type="ORF">PP769_01555</name>
</gene>
<dbReference type="PANTHER" id="PTHR44591">
    <property type="entry name" value="STRESS RESPONSE REGULATOR PROTEIN 1"/>
    <property type="match status" value="1"/>
</dbReference>
<evidence type="ECO:0000256" key="2">
    <source>
        <dbReference type="PROSITE-ProRule" id="PRU00169"/>
    </source>
</evidence>
<dbReference type="PANTHER" id="PTHR44591:SF3">
    <property type="entry name" value="RESPONSE REGULATORY DOMAIN-CONTAINING PROTEIN"/>
    <property type="match status" value="1"/>
</dbReference>
<feature type="domain" description="Response regulatory" evidence="3">
    <location>
        <begin position="1"/>
        <end position="113"/>
    </location>
</feature>
<evidence type="ECO:0000256" key="1">
    <source>
        <dbReference type="ARBA" id="ARBA00022553"/>
    </source>
</evidence>
<dbReference type="AlphaFoldDB" id="A0AA96GE02"/>
<sequence>MDDSTDNLMILGDVLEQMGYQIVCAEDGEKGLELAQRVQPDFVFMDVTMPGLDGFQACERLRAQENFQLTPIILMSAQSEIPHRDQAFAAGGSEFWPKPITPTKIRTELHRFLK</sequence>
<dbReference type="SMART" id="SM00448">
    <property type="entry name" value="REC"/>
    <property type="match status" value="1"/>
</dbReference>
<organism evidence="4 5">
    <name type="scientific">Candidatus Nitrospira allomarina</name>
    <dbReference type="NCBI Taxonomy" id="3020900"/>
    <lineage>
        <taxon>Bacteria</taxon>
        <taxon>Pseudomonadati</taxon>
        <taxon>Nitrospirota</taxon>
        <taxon>Nitrospiria</taxon>
        <taxon>Nitrospirales</taxon>
        <taxon>Nitrospiraceae</taxon>
        <taxon>Nitrospira</taxon>
    </lineage>
</organism>
<dbReference type="SUPFAM" id="SSF52172">
    <property type="entry name" value="CheY-like"/>
    <property type="match status" value="1"/>
</dbReference>
<feature type="modified residue" description="4-aspartylphosphate" evidence="2">
    <location>
        <position position="46"/>
    </location>
</feature>